<dbReference type="GO" id="GO:0006310">
    <property type="term" value="P:DNA recombination"/>
    <property type="evidence" value="ECO:0007669"/>
    <property type="project" value="UniProtKB-KW"/>
</dbReference>
<proteinExistence type="inferred from homology"/>
<feature type="domain" description="Tyr recombinase" evidence="4">
    <location>
        <begin position="259"/>
        <end position="447"/>
    </location>
</feature>
<sequence>MSRIGVKKADFELKRYVKDSHLLHPKKQTSFHFKDRLIKKLPLIKDGSKDLYDLTNNIKKFSLVLRVSKTAKTFYIKPAQRTMIKLGRWQEPNANTHIKPDAGYMTVAGARAAFKKQVKELLAEEQLAPEVLHIREWTIEDYLSKQYSKDRTKYKIKNGSIRPISPKSLNAIKRDIKPLLSQKLKDANKNWLETLVEHWKKEVVNPTNDVTTIRSPDTNRKAYTQINAMLNIWVGAGYIRKNPIDGEVARFKDEHANQREIIIFDELSIETVLRYLWQDDVLGSKAAKIVLATMIVAGVRNSEAYRNTKDNFRISERVIFIPSLISGKTRKSRTIPIESDYYWRMINEYLASDEYFDNEHGHMFPSRKGSNTGHITDGATSKPWHAVKDHFKLPLESRPYDFRHTFASSLAKTEGIEVTSKLLGDNPDTVMKYYIKHDTESVRPTLRQMHNNKNHKQSEQSNVKEGDPIVAVSESDMPIEVKRYFKAFINGLEIPEEGKIYRSQWKKFVLTVKLLNQQKQSDEVEDWLMFQL</sequence>
<dbReference type="PROSITE" id="PS51898">
    <property type="entry name" value="TYR_RECOMBINASE"/>
    <property type="match status" value="1"/>
</dbReference>
<dbReference type="Gene3D" id="1.10.443.10">
    <property type="entry name" value="Intergrase catalytic core"/>
    <property type="match status" value="1"/>
</dbReference>
<comment type="caution">
    <text evidence="5">The sequence shown here is derived from an EMBL/GenBank/DDBJ whole genome shotgun (WGS) entry which is preliminary data.</text>
</comment>
<dbReference type="InterPro" id="IPR011010">
    <property type="entry name" value="DNA_brk_join_enz"/>
</dbReference>
<dbReference type="InterPro" id="IPR013762">
    <property type="entry name" value="Integrase-like_cat_sf"/>
</dbReference>
<accession>A0A9X3CQM8</accession>
<gene>
    <name evidence="5" type="ORF">MD535_16905</name>
</gene>
<keyword evidence="2" id="KW-0229">DNA integration</keyword>
<name>A0A9X3CQM8_9VIBR</name>
<dbReference type="InterPro" id="IPR050808">
    <property type="entry name" value="Phage_Integrase"/>
</dbReference>
<organism evidence="5 6">
    <name type="scientific">Vibrio qingdaonensis</name>
    <dbReference type="NCBI Taxonomy" id="2829491"/>
    <lineage>
        <taxon>Bacteria</taxon>
        <taxon>Pseudomonadati</taxon>
        <taxon>Pseudomonadota</taxon>
        <taxon>Gammaproteobacteria</taxon>
        <taxon>Vibrionales</taxon>
        <taxon>Vibrionaceae</taxon>
        <taxon>Vibrio</taxon>
    </lineage>
</organism>
<dbReference type="GO" id="GO:0015074">
    <property type="term" value="P:DNA integration"/>
    <property type="evidence" value="ECO:0007669"/>
    <property type="project" value="UniProtKB-KW"/>
</dbReference>
<dbReference type="InterPro" id="IPR002104">
    <property type="entry name" value="Integrase_catalytic"/>
</dbReference>
<comment type="similarity">
    <text evidence="1">Belongs to the 'phage' integrase family.</text>
</comment>
<evidence type="ECO:0000259" key="4">
    <source>
        <dbReference type="PROSITE" id="PS51898"/>
    </source>
</evidence>
<evidence type="ECO:0000256" key="3">
    <source>
        <dbReference type="ARBA" id="ARBA00023172"/>
    </source>
</evidence>
<evidence type="ECO:0000313" key="5">
    <source>
        <dbReference type="EMBL" id="MCW8347684.1"/>
    </source>
</evidence>
<dbReference type="Pfam" id="PF00589">
    <property type="entry name" value="Phage_integrase"/>
    <property type="match status" value="1"/>
</dbReference>
<dbReference type="RefSeq" id="WP_265676209.1">
    <property type="nucleotide sequence ID" value="NZ_JAKRRY010000024.1"/>
</dbReference>
<keyword evidence="6" id="KW-1185">Reference proteome</keyword>
<dbReference type="PANTHER" id="PTHR30629">
    <property type="entry name" value="PROPHAGE INTEGRASE"/>
    <property type="match status" value="1"/>
</dbReference>
<protein>
    <submittedName>
        <fullName evidence="5">Site-specific integrase</fullName>
    </submittedName>
</protein>
<dbReference type="AlphaFoldDB" id="A0A9X3CQM8"/>
<dbReference type="PANTHER" id="PTHR30629:SF2">
    <property type="entry name" value="PROPHAGE INTEGRASE INTS-RELATED"/>
    <property type="match status" value="1"/>
</dbReference>
<dbReference type="Proteomes" id="UP001155587">
    <property type="component" value="Unassembled WGS sequence"/>
</dbReference>
<dbReference type="GO" id="GO:0003677">
    <property type="term" value="F:DNA binding"/>
    <property type="evidence" value="ECO:0007669"/>
    <property type="project" value="InterPro"/>
</dbReference>
<evidence type="ECO:0000256" key="2">
    <source>
        <dbReference type="ARBA" id="ARBA00022908"/>
    </source>
</evidence>
<reference evidence="5" key="1">
    <citation type="submission" date="2022-02" db="EMBL/GenBank/DDBJ databases">
        <title>Vibrio sp. nov, a new bacterium isolated from seawater.</title>
        <authorList>
            <person name="Yuan Y."/>
        </authorList>
    </citation>
    <scope>NUCLEOTIDE SEQUENCE</scope>
    <source>
        <strain evidence="5">ZSDZ65</strain>
    </source>
</reference>
<evidence type="ECO:0000256" key="1">
    <source>
        <dbReference type="ARBA" id="ARBA00008857"/>
    </source>
</evidence>
<dbReference type="SUPFAM" id="SSF56349">
    <property type="entry name" value="DNA breaking-rejoining enzymes"/>
    <property type="match status" value="1"/>
</dbReference>
<dbReference type="EMBL" id="JAKRRY010000024">
    <property type="protein sequence ID" value="MCW8347684.1"/>
    <property type="molecule type" value="Genomic_DNA"/>
</dbReference>
<keyword evidence="3" id="KW-0233">DNA recombination</keyword>
<evidence type="ECO:0000313" key="6">
    <source>
        <dbReference type="Proteomes" id="UP001155587"/>
    </source>
</evidence>